<dbReference type="EMBL" id="CP004409">
    <property type="protein sequence ID" value="AGK70573.1"/>
    <property type="molecule type" value="Genomic_DNA"/>
</dbReference>
<protein>
    <submittedName>
        <fullName evidence="1">Uncharacterized protein</fullName>
    </submittedName>
</protein>
<proteinExistence type="predicted"/>
<accession>A0ABN4B3S3</accession>
<evidence type="ECO:0000313" key="1">
    <source>
        <dbReference type="EMBL" id="AGK70573.1"/>
    </source>
</evidence>
<keyword evidence="2" id="KW-1185">Reference proteome</keyword>
<evidence type="ECO:0000313" key="2">
    <source>
        <dbReference type="Proteomes" id="UP000013306"/>
    </source>
</evidence>
<sequence>MFLQEIRTDSGRVRLVSNFINHFSESREFPIELAEIKNNLENINIFNKVMKKDKNLESFLSFFKKPKQMNFHISIGNGFLTSDNPVVSTFGPPNIPNGFQILMPISPYLCFEFQNNEMNCSDNLWVKMTNEKLCYINEATINTANYYIISNKPFNITQQMYIYNRFKNINWIHNSRHFKN</sequence>
<dbReference type="Pfam" id="PF14022">
    <property type="entry name" value="DUF4238"/>
    <property type="match status" value="1"/>
</dbReference>
<organism evidence="1 2">
    <name type="scientific">Streptococcus cristatus AS 1.3089</name>
    <dbReference type="NCBI Taxonomy" id="1302863"/>
    <lineage>
        <taxon>Bacteria</taxon>
        <taxon>Bacillati</taxon>
        <taxon>Bacillota</taxon>
        <taxon>Bacilli</taxon>
        <taxon>Lactobacillales</taxon>
        <taxon>Streptococcaceae</taxon>
        <taxon>Streptococcus</taxon>
    </lineage>
</organism>
<dbReference type="Proteomes" id="UP000013306">
    <property type="component" value="Chromosome"/>
</dbReference>
<gene>
    <name evidence="1" type="ORF">I872_02325</name>
</gene>
<name>A0ABN4B3S3_STRCR</name>
<reference evidence="1 2" key="1">
    <citation type="journal article" date="2013" name="Genome Announc.">
        <title>Complete Genome Sequence of an Oral Commensal, Streptococcus oligofermentans Strain AS 1.3089.</title>
        <authorList>
            <person name="Tong H."/>
            <person name="Shang N."/>
            <person name="Liu L."/>
            <person name="Wang X."/>
            <person name="Cai J."/>
            <person name="Dong X."/>
        </authorList>
    </citation>
    <scope>NUCLEOTIDE SEQUENCE [LARGE SCALE GENOMIC DNA]</scope>
    <source>
        <strain evidence="1 2">AS 1.3089</strain>
    </source>
</reference>
<dbReference type="InterPro" id="IPR025332">
    <property type="entry name" value="DUF4238"/>
</dbReference>